<reference evidence="3" key="1">
    <citation type="journal article" date="2010" name="Science">
        <title>Signatures of adaptation to obligate biotrophy in the Hyaloperonospora arabidopsidis genome.</title>
        <authorList>
            <person name="Baxter L."/>
            <person name="Tripathy S."/>
            <person name="Ishaque N."/>
            <person name="Boot N."/>
            <person name="Cabral A."/>
            <person name="Kemen E."/>
            <person name="Thines M."/>
            <person name="Ah-Fong A."/>
            <person name="Anderson R."/>
            <person name="Badejoko W."/>
            <person name="Bittner-Eddy P."/>
            <person name="Boore J.L."/>
            <person name="Chibucos M.C."/>
            <person name="Coates M."/>
            <person name="Dehal P."/>
            <person name="Delehaunty K."/>
            <person name="Dong S."/>
            <person name="Downton P."/>
            <person name="Dumas B."/>
            <person name="Fabro G."/>
            <person name="Fronick C."/>
            <person name="Fuerstenberg S.I."/>
            <person name="Fulton L."/>
            <person name="Gaulin E."/>
            <person name="Govers F."/>
            <person name="Hughes L."/>
            <person name="Humphray S."/>
            <person name="Jiang R.H."/>
            <person name="Judelson H."/>
            <person name="Kamoun S."/>
            <person name="Kyung K."/>
            <person name="Meijer H."/>
            <person name="Minx P."/>
            <person name="Morris P."/>
            <person name="Nelson J."/>
            <person name="Phuntumart V."/>
            <person name="Qutob D."/>
            <person name="Rehmany A."/>
            <person name="Rougon-Cardoso A."/>
            <person name="Ryden P."/>
            <person name="Torto-Alalibo T."/>
            <person name="Studholme D."/>
            <person name="Wang Y."/>
            <person name="Win J."/>
            <person name="Wood J."/>
            <person name="Clifton S.W."/>
            <person name="Rogers J."/>
            <person name="Van den Ackerveken G."/>
            <person name="Jones J.D."/>
            <person name="McDowell J.M."/>
            <person name="Beynon J."/>
            <person name="Tyler B.M."/>
        </authorList>
    </citation>
    <scope>NUCLEOTIDE SEQUENCE [LARGE SCALE GENOMIC DNA]</scope>
    <source>
        <strain evidence="3">Emoy2</strain>
    </source>
</reference>
<feature type="compositionally biased region" description="Low complexity" evidence="1">
    <location>
        <begin position="439"/>
        <end position="457"/>
    </location>
</feature>
<dbReference type="InterPro" id="IPR013083">
    <property type="entry name" value="Znf_RING/FYVE/PHD"/>
</dbReference>
<dbReference type="HOGENOM" id="CLU_015303_5_1_1"/>
<keyword evidence="3" id="KW-1185">Reference proteome</keyword>
<evidence type="ECO:0000313" key="3">
    <source>
        <dbReference type="Proteomes" id="UP000011713"/>
    </source>
</evidence>
<dbReference type="SUPFAM" id="SSF57903">
    <property type="entry name" value="FYVE/PHD zinc finger"/>
    <property type="match status" value="1"/>
</dbReference>
<evidence type="ECO:0000256" key="1">
    <source>
        <dbReference type="SAM" id="MobiDB-lite"/>
    </source>
</evidence>
<dbReference type="EnsemblProtists" id="HpaT812145">
    <property type="protein sequence ID" value="HpaP812145"/>
    <property type="gene ID" value="HpaG812145"/>
</dbReference>
<proteinExistence type="predicted"/>
<name>M4BZX0_HYAAE</name>
<evidence type="ECO:0008006" key="4">
    <source>
        <dbReference type="Google" id="ProtNLM"/>
    </source>
</evidence>
<dbReference type="Gene3D" id="3.30.530.20">
    <property type="match status" value="1"/>
</dbReference>
<dbReference type="OMA" id="PRSQYKV"/>
<sequence>MRFPLSRAPFGNYPTLSAAQTQSIELLVQQTLVETLAEYETHQHHHRRLLPRSQYKVVKRVENLICYRHRSSGVQAKRNRVGTPLRPSPNSTSSTSDSCSEVDPSEASPATSSRSPKLLTIGSMAGTLDDVMYGLLATDATSTFIRASYTNEELVDSELLHCIEVPTVDNPFQFCGIKWHVLELTKVTTKRDFVFVEASGVIVRPNGDRLGYYVTHSVDLPGLGVLSEKHQVLRARVASCNLFQQLSNNTVDVYMTGLVDLSGYIPCAVATASTVSTFLKLALAVECSLSKKLEYLLEQQQFKRANGGLSHATNTSNPLTFSSGKRSKATGSTEPCAVCTTALHRFRSTAYCELCSEAVCSRCRVTKRLSYRVARPKELKQKNTIFCTACVAKGSIFSAADVARVELNAQSGLRTKTSSSKGDEVVGNQLHRFLSSPTLSSYTTASSSSLAHSRLQTPLEEEEEGQDEDEVELYSRRRSLNMDDLDLPGRKRTLSCYPPGMDDWNEQLGEPEFTGSYSSSSDYLDSDYLDSDYLVNDLIEHEEGRRKTQPPDAFSDLPECESVNPLASSMPLKKSTTTMTTTTTSSLSSMETDQRRQRELIRRMEELRQNAESVYQLTQRNTQTMRFGGRVVEVATYLHHDGRVGHRLEETAPFQLEEEPYYN</sequence>
<accession>M4BZX0</accession>
<feature type="compositionally biased region" description="Polar residues" evidence="1">
    <location>
        <begin position="311"/>
        <end position="331"/>
    </location>
</feature>
<feature type="region of interest" description="Disordered" evidence="1">
    <location>
        <begin position="308"/>
        <end position="331"/>
    </location>
</feature>
<dbReference type="VEuPathDB" id="FungiDB:HpaG812145"/>
<dbReference type="eggNOG" id="ENOG502QSJG">
    <property type="taxonomic scope" value="Eukaryota"/>
</dbReference>
<feature type="region of interest" description="Disordered" evidence="1">
    <location>
        <begin position="439"/>
        <end position="470"/>
    </location>
</feature>
<dbReference type="Gene3D" id="3.30.40.10">
    <property type="entry name" value="Zinc/RING finger domain, C3HC4 (zinc finger)"/>
    <property type="match status" value="1"/>
</dbReference>
<feature type="region of interest" description="Disordered" evidence="1">
    <location>
        <begin position="75"/>
        <end position="116"/>
    </location>
</feature>
<feature type="compositionally biased region" description="Low complexity" evidence="1">
    <location>
        <begin position="83"/>
        <end position="102"/>
    </location>
</feature>
<dbReference type="AlphaFoldDB" id="M4BZX0"/>
<dbReference type="InParanoid" id="M4BZX0"/>
<protein>
    <recommendedName>
        <fullName evidence="4">FYVE-type domain-containing protein</fullName>
    </recommendedName>
</protein>
<evidence type="ECO:0000313" key="2">
    <source>
        <dbReference type="EnsemblProtists" id="HpaP812145"/>
    </source>
</evidence>
<dbReference type="InterPro" id="IPR011011">
    <property type="entry name" value="Znf_FYVE_PHD"/>
</dbReference>
<dbReference type="EMBL" id="JH598067">
    <property type="status" value="NOT_ANNOTATED_CDS"/>
    <property type="molecule type" value="Genomic_DNA"/>
</dbReference>
<dbReference type="InterPro" id="IPR052727">
    <property type="entry name" value="Rab4/Rab5_effector"/>
</dbReference>
<dbReference type="PANTHER" id="PTHR13510">
    <property type="entry name" value="FYVE-FINGER-CONTAINING RAB5 EFFECTOR PROTEIN RABENOSYN-5-RELATED"/>
    <property type="match status" value="1"/>
</dbReference>
<organism evidence="2 3">
    <name type="scientific">Hyaloperonospora arabidopsidis (strain Emoy2)</name>
    <name type="common">Downy mildew agent</name>
    <name type="synonym">Peronospora arabidopsidis</name>
    <dbReference type="NCBI Taxonomy" id="559515"/>
    <lineage>
        <taxon>Eukaryota</taxon>
        <taxon>Sar</taxon>
        <taxon>Stramenopiles</taxon>
        <taxon>Oomycota</taxon>
        <taxon>Peronosporomycetes</taxon>
        <taxon>Peronosporales</taxon>
        <taxon>Peronosporaceae</taxon>
        <taxon>Hyaloperonospora</taxon>
    </lineage>
</organism>
<reference evidence="2" key="2">
    <citation type="submission" date="2015-06" db="UniProtKB">
        <authorList>
            <consortium name="EnsemblProtists"/>
        </authorList>
    </citation>
    <scope>IDENTIFICATION</scope>
    <source>
        <strain evidence="2">Emoy2</strain>
    </source>
</reference>
<dbReference type="InterPro" id="IPR023393">
    <property type="entry name" value="START-like_dom_sf"/>
</dbReference>
<dbReference type="PANTHER" id="PTHR13510:SF44">
    <property type="entry name" value="RABENOSYN-5"/>
    <property type="match status" value="1"/>
</dbReference>
<feature type="compositionally biased region" description="Low complexity" evidence="1">
    <location>
        <begin position="568"/>
        <end position="589"/>
    </location>
</feature>
<dbReference type="Proteomes" id="UP000011713">
    <property type="component" value="Unassembled WGS sequence"/>
</dbReference>
<feature type="compositionally biased region" description="Acidic residues" evidence="1">
    <location>
        <begin position="459"/>
        <end position="470"/>
    </location>
</feature>
<feature type="region of interest" description="Disordered" evidence="1">
    <location>
        <begin position="542"/>
        <end position="596"/>
    </location>
</feature>